<dbReference type="PROSITE" id="PS51257">
    <property type="entry name" value="PROKAR_LIPOPROTEIN"/>
    <property type="match status" value="1"/>
</dbReference>
<accession>A0ABY4SPC8</accession>
<dbReference type="Pfam" id="PF03886">
    <property type="entry name" value="ABC_trans_aux"/>
    <property type="match status" value="1"/>
</dbReference>
<name>A0ABY4SPC8_9CAUL</name>
<keyword evidence="3" id="KW-1185">Reference proteome</keyword>
<gene>
    <name evidence="2" type="ORF">M8231_03835</name>
</gene>
<organism evidence="2 3">
    <name type="scientific">Brevundimonas albigilva</name>
    <dbReference type="NCBI Taxonomy" id="1312364"/>
    <lineage>
        <taxon>Bacteria</taxon>
        <taxon>Pseudomonadati</taxon>
        <taxon>Pseudomonadota</taxon>
        <taxon>Alphaproteobacteria</taxon>
        <taxon>Caulobacterales</taxon>
        <taxon>Caulobacteraceae</taxon>
        <taxon>Brevundimonas</taxon>
    </lineage>
</organism>
<protein>
    <submittedName>
        <fullName evidence="2">ABC-type transport auxiliary lipoprotein family protein</fullName>
    </submittedName>
</protein>
<evidence type="ECO:0000259" key="1">
    <source>
        <dbReference type="Pfam" id="PF03886"/>
    </source>
</evidence>
<dbReference type="Gene3D" id="3.40.50.10610">
    <property type="entry name" value="ABC-type transport auxiliary lipoprotein component"/>
    <property type="match status" value="1"/>
</dbReference>
<dbReference type="RefSeq" id="WP_249751075.1">
    <property type="nucleotide sequence ID" value="NZ_CP097298.1"/>
</dbReference>
<feature type="domain" description="ABC-type transport auxiliary lipoprotein component" evidence="1">
    <location>
        <begin position="35"/>
        <end position="207"/>
    </location>
</feature>
<sequence>MIGSALKIGAAGAAALALSGCSLLSTPDPVQLYRFGAVMDAPSQAGERPAPLLVSIRRIEFPEASKDDRILGVTGTQTAYIGGARWVSPAETLFDDSLMAAFAARPDQVRVLDRREPGTTPLVLRVVISSFEARYLNGPEAAPTIVVTARAQLRNTPERERGDGPIRPEDGRTVERVFTVSQPAAENRVSAIVEAFDIATRDINTQVVDWTIQSAPAPLSAAPS</sequence>
<dbReference type="InterPro" id="IPR005586">
    <property type="entry name" value="ABC_trans_aux"/>
</dbReference>
<reference evidence="2" key="1">
    <citation type="submission" date="2022-05" db="EMBL/GenBank/DDBJ databases">
        <title>Brevundimonas albigilva TT17 genome sequence.</title>
        <authorList>
            <person name="Lee K."/>
            <person name="Son H."/>
        </authorList>
    </citation>
    <scope>NUCLEOTIDE SEQUENCE</scope>
    <source>
        <strain evidence="2">TT17</strain>
    </source>
</reference>
<evidence type="ECO:0000313" key="3">
    <source>
        <dbReference type="Proteomes" id="UP001055429"/>
    </source>
</evidence>
<dbReference type="EMBL" id="CP097649">
    <property type="protein sequence ID" value="URI16124.1"/>
    <property type="molecule type" value="Genomic_DNA"/>
</dbReference>
<keyword evidence="2" id="KW-0449">Lipoprotein</keyword>
<proteinExistence type="predicted"/>
<dbReference type="Proteomes" id="UP001055429">
    <property type="component" value="Chromosome"/>
</dbReference>
<dbReference type="SUPFAM" id="SSF159594">
    <property type="entry name" value="XCC0632-like"/>
    <property type="match status" value="1"/>
</dbReference>
<evidence type="ECO:0000313" key="2">
    <source>
        <dbReference type="EMBL" id="URI16124.1"/>
    </source>
</evidence>